<dbReference type="InterPro" id="IPR002347">
    <property type="entry name" value="SDR_fam"/>
</dbReference>
<dbReference type="InterPro" id="IPR036291">
    <property type="entry name" value="NAD(P)-bd_dom_sf"/>
</dbReference>
<evidence type="ECO:0000256" key="2">
    <source>
        <dbReference type="ARBA" id="ARBA00023002"/>
    </source>
</evidence>
<dbReference type="EC" id="1.-.-.-" evidence="4"/>
<dbReference type="GO" id="GO:0016491">
    <property type="term" value="F:oxidoreductase activity"/>
    <property type="evidence" value="ECO:0007669"/>
    <property type="project" value="UniProtKB-KW"/>
</dbReference>
<organism evidence="4 5">
    <name type="scientific">Spirosoma flavum</name>
    <dbReference type="NCBI Taxonomy" id="2048557"/>
    <lineage>
        <taxon>Bacteria</taxon>
        <taxon>Pseudomonadati</taxon>
        <taxon>Bacteroidota</taxon>
        <taxon>Cytophagia</taxon>
        <taxon>Cytophagales</taxon>
        <taxon>Cytophagaceae</taxon>
        <taxon>Spirosoma</taxon>
    </lineage>
</organism>
<evidence type="ECO:0000313" key="5">
    <source>
        <dbReference type="Proteomes" id="UP001597512"/>
    </source>
</evidence>
<protein>
    <submittedName>
        <fullName evidence="4">SDR family NAD(P)-dependent oxidoreductase</fullName>
        <ecNumber evidence="4">1.-.-.-</ecNumber>
    </submittedName>
</protein>
<evidence type="ECO:0000256" key="3">
    <source>
        <dbReference type="RuleBase" id="RU000363"/>
    </source>
</evidence>
<dbReference type="SUPFAM" id="SSF51735">
    <property type="entry name" value="NAD(P)-binding Rossmann-fold domains"/>
    <property type="match status" value="1"/>
</dbReference>
<comment type="caution">
    <text evidence="4">The sequence shown here is derived from an EMBL/GenBank/DDBJ whole genome shotgun (WGS) entry which is preliminary data.</text>
</comment>
<proteinExistence type="inferred from homology"/>
<keyword evidence="5" id="KW-1185">Reference proteome</keyword>
<name>A0ABW6AMF9_9BACT</name>
<comment type="similarity">
    <text evidence="1 3">Belongs to the short-chain dehydrogenases/reductases (SDR) family.</text>
</comment>
<sequence length="280" mass="30628">MGSSYFSNSVVIVTGAASGIGRELALQTADRGASIIAADIESRGLEETRQLVEQQRGIIQSYVLDIANKEAIQQFAGQVMPTLKGRKLILINNAGAALLSGTFDQTDLEDMEWLFTINFWGAVRLTKAFYPYFLTHNKGHIVNVSSVFGLAGFPHQSAYSPAKFALRGFTETIRCELIGTGVITTCVHPGGIKTNIAKNSRVASNMTSAHLQAIEQFDQVAKTLPQEAARQLIRAIEKKKQRVLIGADAQLLDLLVRLFPVGYSRIIKKQTDKAFISLTN</sequence>
<dbReference type="PANTHER" id="PTHR44196">
    <property type="entry name" value="DEHYDROGENASE/REDUCTASE SDR FAMILY MEMBER 7B"/>
    <property type="match status" value="1"/>
</dbReference>
<gene>
    <name evidence="4" type="ORF">ACFS25_22575</name>
</gene>
<keyword evidence="2 4" id="KW-0560">Oxidoreductase</keyword>
<evidence type="ECO:0000313" key="4">
    <source>
        <dbReference type="EMBL" id="MFD2936585.1"/>
    </source>
</evidence>
<accession>A0ABW6AMF9</accession>
<dbReference type="PRINTS" id="PR00080">
    <property type="entry name" value="SDRFAMILY"/>
</dbReference>
<evidence type="ECO:0000256" key="1">
    <source>
        <dbReference type="ARBA" id="ARBA00006484"/>
    </source>
</evidence>
<dbReference type="EMBL" id="JBHUOM010000023">
    <property type="protein sequence ID" value="MFD2936585.1"/>
    <property type="molecule type" value="Genomic_DNA"/>
</dbReference>
<dbReference type="RefSeq" id="WP_381505507.1">
    <property type="nucleotide sequence ID" value="NZ_JBHUOM010000023.1"/>
</dbReference>
<dbReference type="PRINTS" id="PR00081">
    <property type="entry name" value="GDHRDH"/>
</dbReference>
<dbReference type="Pfam" id="PF00106">
    <property type="entry name" value="adh_short"/>
    <property type="match status" value="1"/>
</dbReference>
<dbReference type="Gene3D" id="3.40.50.720">
    <property type="entry name" value="NAD(P)-binding Rossmann-like Domain"/>
    <property type="match status" value="1"/>
</dbReference>
<dbReference type="PANTHER" id="PTHR44196:SF1">
    <property type="entry name" value="DEHYDROGENASE_REDUCTASE SDR FAMILY MEMBER 7B"/>
    <property type="match status" value="1"/>
</dbReference>
<dbReference type="Proteomes" id="UP001597512">
    <property type="component" value="Unassembled WGS sequence"/>
</dbReference>
<reference evidence="5" key="1">
    <citation type="journal article" date="2019" name="Int. J. Syst. Evol. Microbiol.">
        <title>The Global Catalogue of Microorganisms (GCM) 10K type strain sequencing project: providing services to taxonomists for standard genome sequencing and annotation.</title>
        <authorList>
            <consortium name="The Broad Institute Genomics Platform"/>
            <consortium name="The Broad Institute Genome Sequencing Center for Infectious Disease"/>
            <person name="Wu L."/>
            <person name="Ma J."/>
        </authorList>
    </citation>
    <scope>NUCLEOTIDE SEQUENCE [LARGE SCALE GENOMIC DNA]</scope>
    <source>
        <strain evidence="5">KCTC 52490</strain>
    </source>
</reference>